<feature type="domain" description="FAD/NAD(P)-binding" evidence="5">
    <location>
        <begin position="8"/>
        <end position="298"/>
    </location>
</feature>
<dbReference type="Proteomes" id="UP000567179">
    <property type="component" value="Unassembled WGS sequence"/>
</dbReference>
<name>A0A8H5B9D1_9AGAR</name>
<dbReference type="GO" id="GO:0005737">
    <property type="term" value="C:cytoplasm"/>
    <property type="evidence" value="ECO:0007669"/>
    <property type="project" value="TreeGrafter"/>
</dbReference>
<proteinExistence type="inferred from homology"/>
<dbReference type="AlphaFoldDB" id="A0A8H5B9D1"/>
<reference evidence="6 7" key="1">
    <citation type="journal article" date="2020" name="ISME J.">
        <title>Uncovering the hidden diversity of litter-decomposition mechanisms in mushroom-forming fungi.</title>
        <authorList>
            <person name="Floudas D."/>
            <person name="Bentzer J."/>
            <person name="Ahren D."/>
            <person name="Johansson T."/>
            <person name="Persson P."/>
            <person name="Tunlid A."/>
        </authorList>
    </citation>
    <scope>NUCLEOTIDE SEQUENCE [LARGE SCALE GENOMIC DNA]</scope>
    <source>
        <strain evidence="6 7">CBS 101986</strain>
    </source>
</reference>
<keyword evidence="3" id="KW-0274">FAD</keyword>
<dbReference type="PANTHER" id="PTHR43735:SF3">
    <property type="entry name" value="FERROPTOSIS SUPPRESSOR PROTEIN 1"/>
    <property type="match status" value="1"/>
</dbReference>
<comment type="caution">
    <text evidence="6">The sequence shown here is derived from an EMBL/GenBank/DDBJ whole genome shotgun (WGS) entry which is preliminary data.</text>
</comment>
<organism evidence="6 7">
    <name type="scientific">Psilocybe cf. subviscida</name>
    <dbReference type="NCBI Taxonomy" id="2480587"/>
    <lineage>
        <taxon>Eukaryota</taxon>
        <taxon>Fungi</taxon>
        <taxon>Dikarya</taxon>
        <taxon>Basidiomycota</taxon>
        <taxon>Agaricomycotina</taxon>
        <taxon>Agaricomycetes</taxon>
        <taxon>Agaricomycetidae</taxon>
        <taxon>Agaricales</taxon>
        <taxon>Agaricineae</taxon>
        <taxon>Strophariaceae</taxon>
        <taxon>Psilocybe</taxon>
    </lineage>
</organism>
<keyword evidence="4" id="KW-0560">Oxidoreductase</keyword>
<dbReference type="GO" id="GO:0004174">
    <property type="term" value="F:electron-transferring-flavoprotein dehydrogenase activity"/>
    <property type="evidence" value="ECO:0007669"/>
    <property type="project" value="TreeGrafter"/>
</dbReference>
<dbReference type="Pfam" id="PF07992">
    <property type="entry name" value="Pyr_redox_2"/>
    <property type="match status" value="1"/>
</dbReference>
<evidence type="ECO:0000256" key="1">
    <source>
        <dbReference type="ARBA" id="ARBA00006442"/>
    </source>
</evidence>
<protein>
    <recommendedName>
        <fullName evidence="5">FAD/NAD(P)-binding domain-containing protein</fullName>
    </recommendedName>
</protein>
<keyword evidence="7" id="KW-1185">Reference proteome</keyword>
<dbReference type="PRINTS" id="PR00368">
    <property type="entry name" value="FADPNR"/>
</dbReference>
<dbReference type="PANTHER" id="PTHR43735">
    <property type="entry name" value="APOPTOSIS-INDUCING FACTOR 1"/>
    <property type="match status" value="1"/>
</dbReference>
<dbReference type="InterPro" id="IPR023753">
    <property type="entry name" value="FAD/NAD-binding_dom"/>
</dbReference>
<evidence type="ECO:0000256" key="4">
    <source>
        <dbReference type="ARBA" id="ARBA00023002"/>
    </source>
</evidence>
<comment type="similarity">
    <text evidence="1">Belongs to the FAD-dependent oxidoreductase family.</text>
</comment>
<evidence type="ECO:0000256" key="2">
    <source>
        <dbReference type="ARBA" id="ARBA00022630"/>
    </source>
</evidence>
<dbReference type="SUPFAM" id="SSF51905">
    <property type="entry name" value="FAD/NAD(P)-binding domain"/>
    <property type="match status" value="1"/>
</dbReference>
<evidence type="ECO:0000313" key="7">
    <source>
        <dbReference type="Proteomes" id="UP000567179"/>
    </source>
</evidence>
<sequence length="382" mass="41168">MEALSKKRVVVVGGGGAGASIVRGLSKALDPAKHELILVTARPQVAYLPASLRVLVDKDTPHGMMFWTYETVFDKFPGELIVGTVSSIEENGSGFGGRVLLTSGTHVQFDVLAVATGSVWKGLVSFPNEEAVYKAHIELWRGKFAVAQHIVIVGGGAVGIEAAGEIKDIYPDKNVTIVHSGKYLLTDMYPREFRVGLEKKLRLRGVAIIFEDIIEGDPEPDHDGFITSRSGQRLKCDLMISARGAGPNTALFKNLQPSPLNERGYVQVTPTLQVQDHLSIFAAGDITNLPEAKQYAKTAGHARTVVANIVSLLKNEVLKKETKAGAEVIIISNGRHGGAAYLGNLGILGGVKLGDLFVRVAKSRDLLVGVARREIGLSWRYQ</sequence>
<dbReference type="InterPro" id="IPR036188">
    <property type="entry name" value="FAD/NAD-bd_sf"/>
</dbReference>
<dbReference type="GO" id="GO:0050660">
    <property type="term" value="F:flavin adenine dinucleotide binding"/>
    <property type="evidence" value="ECO:0007669"/>
    <property type="project" value="TreeGrafter"/>
</dbReference>
<dbReference type="OrthoDB" id="202203at2759"/>
<accession>A0A8H5B9D1</accession>
<dbReference type="Gene3D" id="3.50.50.100">
    <property type="match status" value="1"/>
</dbReference>
<evidence type="ECO:0000313" key="6">
    <source>
        <dbReference type="EMBL" id="KAF5318676.1"/>
    </source>
</evidence>
<evidence type="ECO:0000256" key="3">
    <source>
        <dbReference type="ARBA" id="ARBA00022827"/>
    </source>
</evidence>
<dbReference type="PRINTS" id="PR00411">
    <property type="entry name" value="PNDRDTASEI"/>
</dbReference>
<dbReference type="EMBL" id="JAACJJ010000030">
    <property type="protein sequence ID" value="KAF5318676.1"/>
    <property type="molecule type" value="Genomic_DNA"/>
</dbReference>
<evidence type="ECO:0000259" key="5">
    <source>
        <dbReference type="Pfam" id="PF07992"/>
    </source>
</evidence>
<keyword evidence="2" id="KW-0285">Flavoprotein</keyword>
<gene>
    <name evidence="6" type="ORF">D9619_010919</name>
</gene>